<dbReference type="EMBL" id="DVLT01000008">
    <property type="protein sequence ID" value="HIU01943.1"/>
    <property type="molecule type" value="Genomic_DNA"/>
</dbReference>
<proteinExistence type="predicted"/>
<evidence type="ECO:0000313" key="1">
    <source>
        <dbReference type="EMBL" id="HIU01943.1"/>
    </source>
</evidence>
<reference evidence="1" key="2">
    <citation type="journal article" date="2021" name="PeerJ">
        <title>Extensive microbial diversity within the chicken gut microbiome revealed by metagenomics and culture.</title>
        <authorList>
            <person name="Gilroy R."/>
            <person name="Ravi A."/>
            <person name="Getino M."/>
            <person name="Pursley I."/>
            <person name="Horton D.L."/>
            <person name="Alikhan N.F."/>
            <person name="Baker D."/>
            <person name="Gharbi K."/>
            <person name="Hall N."/>
            <person name="Watson M."/>
            <person name="Adriaenssens E.M."/>
            <person name="Foster-Nyarko E."/>
            <person name="Jarju S."/>
            <person name="Secka A."/>
            <person name="Antonio M."/>
            <person name="Oren A."/>
            <person name="Chaudhuri R.R."/>
            <person name="La Ragione R."/>
            <person name="Hildebrand F."/>
            <person name="Pallen M.J."/>
        </authorList>
    </citation>
    <scope>NUCLEOTIDE SEQUENCE</scope>
    <source>
        <strain evidence="1">CHK187-14744</strain>
    </source>
</reference>
<organism evidence="1 2">
    <name type="scientific">Candidatus Onthocola gallistercoris</name>
    <dbReference type="NCBI Taxonomy" id="2840876"/>
    <lineage>
        <taxon>Bacteria</taxon>
        <taxon>Bacillati</taxon>
        <taxon>Bacillota</taxon>
        <taxon>Bacilli</taxon>
        <taxon>Candidatus Onthocola</taxon>
    </lineage>
</organism>
<reference evidence="1" key="1">
    <citation type="submission" date="2020-10" db="EMBL/GenBank/DDBJ databases">
        <authorList>
            <person name="Gilroy R."/>
        </authorList>
    </citation>
    <scope>NUCLEOTIDE SEQUENCE</scope>
    <source>
        <strain evidence="1">CHK187-14744</strain>
    </source>
</reference>
<evidence type="ECO:0000313" key="2">
    <source>
        <dbReference type="Proteomes" id="UP000824164"/>
    </source>
</evidence>
<dbReference type="PROSITE" id="PS00626">
    <property type="entry name" value="RCC1_2"/>
    <property type="match status" value="1"/>
</dbReference>
<name>A0A9D1HEY2_9FIRM</name>
<dbReference type="Proteomes" id="UP000824164">
    <property type="component" value="Unassembled WGS sequence"/>
</dbReference>
<dbReference type="InterPro" id="IPR000408">
    <property type="entry name" value="Reg_chr_condens"/>
</dbReference>
<gene>
    <name evidence="1" type="ORF">IAB63_01670</name>
</gene>
<dbReference type="SUPFAM" id="SSF50985">
    <property type="entry name" value="RCC1/BLIP-II"/>
    <property type="match status" value="1"/>
</dbReference>
<comment type="caution">
    <text evidence="1">The sequence shown here is derived from an EMBL/GenBank/DDBJ whole genome shotgun (WGS) entry which is preliminary data.</text>
</comment>
<dbReference type="AlphaFoldDB" id="A0A9D1HEY2"/>
<dbReference type="InterPro" id="IPR009091">
    <property type="entry name" value="RCC1/BLIP-II"/>
</dbReference>
<dbReference type="PROSITE" id="PS50012">
    <property type="entry name" value="RCC1_3"/>
    <property type="match status" value="1"/>
</dbReference>
<protein>
    <submittedName>
        <fullName evidence="1">Uncharacterized protein</fullName>
    </submittedName>
</protein>
<accession>A0A9D1HEY2</accession>
<dbReference type="Gene3D" id="2.130.10.30">
    <property type="entry name" value="Regulator of chromosome condensation 1/beta-lactamase-inhibitor protein II"/>
    <property type="match status" value="1"/>
</dbReference>
<sequence length="422" mass="49400">MNEGKNKTCPVCHKDLPEGADACPFCGFDQLDRIFLDKEEYEAWVGSHLRLCRDWLRPWVCAGAKHGLILSDKDVLYGIGSNEDGQITKYRKTAFRAFGETYYRRPRRMASNVISAAAGSSHSVYVTKDGAVHIRGPAYGSDTIKNLSGAAHVESVRLRDIFYILDQKGQWYVFGDNTDGIVEPVAKEKIYSFPEMTLQSCDYQIEGKEMVAMKKRRQEYSRDFSCLKKMYTEQEDLYRQLWETEMYPRFAYQYGEINLEVEENRQEDEKEEKQPLAYSMFYDQEYGYERPDGGWWDDLKEERQQAGARVTTSPRVTEIIRWRSCRPVLYRTNAWIYDPIPAKKPEQPSKVSETELEDVKAMDENGTHLLLALKNGDFLWIRRSYLTEMKQDLRRFTEKLKLLGKEEGVVFRLPEEKVWKRI</sequence>